<feature type="domain" description="Protein kinase" evidence="7">
    <location>
        <begin position="217"/>
        <end position="485"/>
    </location>
</feature>
<proteinExistence type="predicted"/>
<dbReference type="Pfam" id="PF00069">
    <property type="entry name" value="Pkinase"/>
    <property type="match status" value="1"/>
</dbReference>
<evidence type="ECO:0000313" key="9">
    <source>
        <dbReference type="Proteomes" id="UP000660262"/>
    </source>
</evidence>
<keyword evidence="2 5" id="KW-0547">Nucleotide-binding</keyword>
<name>A0A830HIJ6_9CHLO</name>
<dbReference type="InterPro" id="IPR017441">
    <property type="entry name" value="Protein_kinase_ATP_BS"/>
</dbReference>
<dbReference type="Gene3D" id="1.10.510.10">
    <property type="entry name" value="Transferase(Phosphotransferase) domain 1"/>
    <property type="match status" value="1"/>
</dbReference>
<evidence type="ECO:0000259" key="7">
    <source>
        <dbReference type="PROSITE" id="PS50011"/>
    </source>
</evidence>
<dbReference type="GO" id="GO:0004713">
    <property type="term" value="F:protein tyrosine kinase activity"/>
    <property type="evidence" value="ECO:0007669"/>
    <property type="project" value="TreeGrafter"/>
</dbReference>
<evidence type="ECO:0000256" key="2">
    <source>
        <dbReference type="ARBA" id="ARBA00022741"/>
    </source>
</evidence>
<dbReference type="Proteomes" id="UP000660262">
    <property type="component" value="Unassembled WGS sequence"/>
</dbReference>
<evidence type="ECO:0000256" key="5">
    <source>
        <dbReference type="PROSITE-ProRule" id="PRU10141"/>
    </source>
</evidence>
<evidence type="ECO:0000256" key="6">
    <source>
        <dbReference type="SAM" id="MobiDB-lite"/>
    </source>
</evidence>
<dbReference type="InterPro" id="IPR050339">
    <property type="entry name" value="CC_SR_Kinase"/>
</dbReference>
<dbReference type="PANTHER" id="PTHR11042:SF185">
    <property type="entry name" value="WEE1-LIKE PROTEIN KINASE"/>
    <property type="match status" value="1"/>
</dbReference>
<evidence type="ECO:0000256" key="1">
    <source>
        <dbReference type="ARBA" id="ARBA00022679"/>
    </source>
</evidence>
<keyword evidence="9" id="KW-1185">Reference proteome</keyword>
<dbReference type="InterPro" id="IPR011009">
    <property type="entry name" value="Kinase-like_dom_sf"/>
</dbReference>
<keyword evidence="4 5" id="KW-0067">ATP-binding</keyword>
<dbReference type="PANTHER" id="PTHR11042">
    <property type="entry name" value="EUKARYOTIC TRANSLATION INITIATION FACTOR 2-ALPHA KINASE EIF2-ALPHA KINASE -RELATED"/>
    <property type="match status" value="1"/>
</dbReference>
<organism evidence="8 9">
    <name type="scientific">Pycnococcus provasolii</name>
    <dbReference type="NCBI Taxonomy" id="41880"/>
    <lineage>
        <taxon>Eukaryota</taxon>
        <taxon>Viridiplantae</taxon>
        <taxon>Chlorophyta</taxon>
        <taxon>Pseudoscourfieldiophyceae</taxon>
        <taxon>Pseudoscourfieldiales</taxon>
        <taxon>Pycnococcaceae</taxon>
        <taxon>Pycnococcus</taxon>
    </lineage>
</organism>
<feature type="region of interest" description="Disordered" evidence="6">
    <location>
        <begin position="121"/>
        <end position="161"/>
    </location>
</feature>
<dbReference type="EMBL" id="BNJQ01000013">
    <property type="protein sequence ID" value="GHP06413.1"/>
    <property type="molecule type" value="Genomic_DNA"/>
</dbReference>
<dbReference type="AlphaFoldDB" id="A0A830HIJ6"/>
<accession>A0A830HIJ6</accession>
<gene>
    <name evidence="8" type="ORF">PPROV_000515800</name>
</gene>
<feature type="compositionally biased region" description="Low complexity" evidence="6">
    <location>
        <begin position="150"/>
        <end position="159"/>
    </location>
</feature>
<sequence>MASQETSSTTGGLCLRLKNNVNLVNVSQSSQGIHASFKMNGGMGGMGGGRLLFGTQPSQENGPMVGMASQAMMEACSQDIIGTADLCTPVEPPGGGGVGGGAAAGGMASPPAMSVMRAKRPRSEHVMDCSQGSQQPAPSQEMPPPPPRYPTAAGGAAYPTHKDPRFRQARAAGSPACRANPFVCAADDESNAAAEATTSSSRRPATTVQLARYRLEFKEVALIGTGGFSTVTRAVSRLDGATYAIKRTSRPLTTPGDQKVALFEVQSMAVMAAHPHVVRYFGAWLEDDRLFIQLEFCSGGTLADKLASGSLMPSDALGKLMRSMALALQHLHKKYRIAHLDVKPENIYGVPSSATAAASTSDVPAQPELEWKLGDFGRAQSLAPSSDTRGYIEEGDVRYMPLEMLNSRFDSLDKADIFSLGLTCYEAFTGYNPPQNGTKFTELRTKGIPLLPGLSNALHKAIRSCMAEDPVERPDAGELVKMSVVGAGGFRGALSLK</sequence>
<dbReference type="Gene3D" id="3.30.200.20">
    <property type="entry name" value="Phosphorylase Kinase, domain 1"/>
    <property type="match status" value="1"/>
</dbReference>
<comment type="caution">
    <text evidence="8">The sequence shown here is derived from an EMBL/GenBank/DDBJ whole genome shotgun (WGS) entry which is preliminary data.</text>
</comment>
<dbReference type="GO" id="GO:0005634">
    <property type="term" value="C:nucleus"/>
    <property type="evidence" value="ECO:0007669"/>
    <property type="project" value="TreeGrafter"/>
</dbReference>
<dbReference type="PROSITE" id="PS00107">
    <property type="entry name" value="PROTEIN_KINASE_ATP"/>
    <property type="match status" value="1"/>
</dbReference>
<dbReference type="InterPro" id="IPR000719">
    <property type="entry name" value="Prot_kinase_dom"/>
</dbReference>
<evidence type="ECO:0000256" key="4">
    <source>
        <dbReference type="ARBA" id="ARBA00022840"/>
    </source>
</evidence>
<dbReference type="GO" id="GO:0005524">
    <property type="term" value="F:ATP binding"/>
    <property type="evidence" value="ECO:0007669"/>
    <property type="project" value="UniProtKB-UniRule"/>
</dbReference>
<keyword evidence="1" id="KW-0808">Transferase</keyword>
<evidence type="ECO:0000313" key="8">
    <source>
        <dbReference type="EMBL" id="GHP06413.1"/>
    </source>
</evidence>
<feature type="binding site" evidence="5">
    <location>
        <position position="246"/>
    </location>
    <ligand>
        <name>ATP</name>
        <dbReference type="ChEBI" id="CHEBI:30616"/>
    </ligand>
</feature>
<keyword evidence="3 8" id="KW-0418">Kinase</keyword>
<dbReference type="PROSITE" id="PS50011">
    <property type="entry name" value="PROTEIN_KINASE_DOM"/>
    <property type="match status" value="1"/>
</dbReference>
<dbReference type="GO" id="GO:0005737">
    <property type="term" value="C:cytoplasm"/>
    <property type="evidence" value="ECO:0007669"/>
    <property type="project" value="TreeGrafter"/>
</dbReference>
<dbReference type="OrthoDB" id="1335080at2759"/>
<dbReference type="SMART" id="SM00220">
    <property type="entry name" value="S_TKc"/>
    <property type="match status" value="1"/>
</dbReference>
<protein>
    <submittedName>
        <fullName evidence="8">Wee1-like protein kinase 2</fullName>
    </submittedName>
</protein>
<dbReference type="SUPFAM" id="SSF56112">
    <property type="entry name" value="Protein kinase-like (PK-like)"/>
    <property type="match status" value="1"/>
</dbReference>
<reference evidence="8" key="1">
    <citation type="submission" date="2020-10" db="EMBL/GenBank/DDBJ databases">
        <title>Unveiling of a novel bifunctional photoreceptor, Dualchrome1, isolated from a cosmopolitan green alga.</title>
        <authorList>
            <person name="Suzuki S."/>
            <person name="Kawachi M."/>
        </authorList>
    </citation>
    <scope>NUCLEOTIDE SEQUENCE</scope>
    <source>
        <strain evidence="8">NIES 2893</strain>
    </source>
</reference>
<evidence type="ECO:0000256" key="3">
    <source>
        <dbReference type="ARBA" id="ARBA00022777"/>
    </source>
</evidence>